<protein>
    <recommendedName>
        <fullName evidence="3">Ricin B lectin domain-containing protein</fullName>
    </recommendedName>
</protein>
<keyword evidence="2" id="KW-1185">Reference proteome</keyword>
<organism evidence="1 2">
    <name type="scientific">Chitinimonas prasina</name>
    <dbReference type="NCBI Taxonomy" id="1434937"/>
    <lineage>
        <taxon>Bacteria</taxon>
        <taxon>Pseudomonadati</taxon>
        <taxon>Pseudomonadota</taxon>
        <taxon>Betaproteobacteria</taxon>
        <taxon>Neisseriales</taxon>
        <taxon>Chitinibacteraceae</taxon>
        <taxon>Chitinimonas</taxon>
    </lineage>
</organism>
<dbReference type="InterPro" id="IPR035992">
    <property type="entry name" value="Ricin_B-like_lectins"/>
</dbReference>
<proteinExistence type="predicted"/>
<accession>A0ABQ5YJI6</accession>
<dbReference type="Proteomes" id="UP001156706">
    <property type="component" value="Unassembled WGS sequence"/>
</dbReference>
<evidence type="ECO:0000313" key="2">
    <source>
        <dbReference type="Proteomes" id="UP001156706"/>
    </source>
</evidence>
<reference evidence="2" key="1">
    <citation type="journal article" date="2019" name="Int. J. Syst. Evol. Microbiol.">
        <title>The Global Catalogue of Microorganisms (GCM) 10K type strain sequencing project: providing services to taxonomists for standard genome sequencing and annotation.</title>
        <authorList>
            <consortium name="The Broad Institute Genomics Platform"/>
            <consortium name="The Broad Institute Genome Sequencing Center for Infectious Disease"/>
            <person name="Wu L."/>
            <person name="Ma J."/>
        </authorList>
    </citation>
    <scope>NUCLEOTIDE SEQUENCE [LARGE SCALE GENOMIC DNA]</scope>
    <source>
        <strain evidence="2">NBRC 110044</strain>
    </source>
</reference>
<dbReference type="Gene3D" id="2.80.10.50">
    <property type="match status" value="1"/>
</dbReference>
<evidence type="ECO:0000313" key="1">
    <source>
        <dbReference type="EMBL" id="GLR13842.1"/>
    </source>
</evidence>
<comment type="caution">
    <text evidence="1">The sequence shown here is derived from an EMBL/GenBank/DDBJ whole genome shotgun (WGS) entry which is preliminary data.</text>
</comment>
<dbReference type="EMBL" id="BSOG01000003">
    <property type="protein sequence ID" value="GLR13842.1"/>
    <property type="molecule type" value="Genomic_DNA"/>
</dbReference>
<gene>
    <name evidence="1" type="ORF">GCM10007907_26320</name>
</gene>
<dbReference type="SUPFAM" id="SSF50370">
    <property type="entry name" value="Ricin B-like lectins"/>
    <property type="match status" value="1"/>
</dbReference>
<name>A0ABQ5YJI6_9NEIS</name>
<evidence type="ECO:0008006" key="3">
    <source>
        <dbReference type="Google" id="ProtNLM"/>
    </source>
</evidence>
<sequence>MLRHTGFIRLMLACAWLALFNVQVLAGPDYLASGTFALRSNSDYRYLSIRDAVPAVGSIASMSRFNAGETNRHTWRFIPKADGFYQIKSQTGFFLTQKRLLVPTLDPDLEEDSQLWRVVDAGDGFYTIQSKTNKYLAVTDARRRDGGIVSFTNSISYTDTQKWHLIKWTGDGRQMTSFMPGTHGFKFANTFQGVDASYAYGGLCGGMVYSAMDYFSLGMAIPPQTYTPANRTPLQSHIYARQNKAAMENQLDKWMELRLNPFGWRDAEFFEWGLRGSGGGRLQELQEMINSAKPAPLGLYEGGTTNFEGWKAGDHQVLAVGYALGRYRGDLGSHKQDLKIFVYDPNYPGQTMTMVPDVTRKAFFYVEDPAVRRTYFVDRKYAAVTPPRLDALAANEPDGSIRHIYASFRTGGDDLRGGNDNVNVIVSYTDGSSQTFLDVNRQARWIDNYEETVPLVLNRPVRKADITSFVLTTTFGGGIGGDNWNLDSFRVTNGGNIELICAGCRAEDPKPLKRFTGDNQYLRMPMR</sequence>
<dbReference type="PROSITE" id="PS50231">
    <property type="entry name" value="RICIN_B_LECTIN"/>
    <property type="match status" value="1"/>
</dbReference>
<dbReference type="RefSeq" id="WP_284196945.1">
    <property type="nucleotide sequence ID" value="NZ_BSOG01000003.1"/>
</dbReference>
<dbReference type="CDD" id="cd00161">
    <property type="entry name" value="beta-trefoil_Ricin-like"/>
    <property type="match status" value="1"/>
</dbReference>